<gene>
    <name evidence="2" type="ORF">HO173_002466</name>
</gene>
<dbReference type="EMBL" id="JACCJC010000006">
    <property type="protein sequence ID" value="KAF6239205.1"/>
    <property type="molecule type" value="Genomic_DNA"/>
</dbReference>
<sequence length="82" mass="9253">MSAPKQTEIVSNDADFDDQGKSGHYHPPSAVRRKEQEAMYKVTADMVQEITWLDQLSFAGFDQDVPALEGMKQLEALVKARR</sequence>
<feature type="compositionally biased region" description="Polar residues" evidence="1">
    <location>
        <begin position="1"/>
        <end position="10"/>
    </location>
</feature>
<dbReference type="Proteomes" id="UP000578531">
    <property type="component" value="Unassembled WGS sequence"/>
</dbReference>
<organism evidence="2 3">
    <name type="scientific">Letharia columbiana</name>
    <dbReference type="NCBI Taxonomy" id="112416"/>
    <lineage>
        <taxon>Eukaryota</taxon>
        <taxon>Fungi</taxon>
        <taxon>Dikarya</taxon>
        <taxon>Ascomycota</taxon>
        <taxon>Pezizomycotina</taxon>
        <taxon>Lecanoromycetes</taxon>
        <taxon>OSLEUM clade</taxon>
        <taxon>Lecanoromycetidae</taxon>
        <taxon>Lecanorales</taxon>
        <taxon>Lecanorineae</taxon>
        <taxon>Parmeliaceae</taxon>
        <taxon>Letharia</taxon>
    </lineage>
</organism>
<comment type="caution">
    <text evidence="2">The sequence shown here is derived from an EMBL/GenBank/DDBJ whole genome shotgun (WGS) entry which is preliminary data.</text>
</comment>
<reference evidence="2 3" key="1">
    <citation type="journal article" date="2020" name="Genomics">
        <title>Complete, high-quality genomes from long-read metagenomic sequencing of two wolf lichen thalli reveals enigmatic genome architecture.</title>
        <authorList>
            <person name="McKenzie S.K."/>
            <person name="Walston R.F."/>
            <person name="Allen J.L."/>
        </authorList>
    </citation>
    <scope>NUCLEOTIDE SEQUENCE [LARGE SCALE GENOMIC DNA]</scope>
    <source>
        <strain evidence="2">WasteWater2</strain>
    </source>
</reference>
<evidence type="ECO:0000313" key="3">
    <source>
        <dbReference type="Proteomes" id="UP000578531"/>
    </source>
</evidence>
<keyword evidence="3" id="KW-1185">Reference proteome</keyword>
<feature type="region of interest" description="Disordered" evidence="1">
    <location>
        <begin position="1"/>
        <end position="34"/>
    </location>
</feature>
<dbReference type="GeneID" id="59284139"/>
<dbReference type="RefSeq" id="XP_037168492.1">
    <property type="nucleotide sequence ID" value="XM_037304399.1"/>
</dbReference>
<protein>
    <submittedName>
        <fullName evidence="2">Uncharacterized protein</fullName>
    </submittedName>
</protein>
<accession>A0A8H6G280</accession>
<evidence type="ECO:0000256" key="1">
    <source>
        <dbReference type="SAM" id="MobiDB-lite"/>
    </source>
</evidence>
<evidence type="ECO:0000313" key="2">
    <source>
        <dbReference type="EMBL" id="KAF6239205.1"/>
    </source>
</evidence>
<name>A0A8H6G280_9LECA</name>
<proteinExistence type="predicted"/>
<dbReference type="AlphaFoldDB" id="A0A8H6G280"/>